<feature type="domain" description="EF-hand" evidence="4">
    <location>
        <begin position="193"/>
        <end position="228"/>
    </location>
</feature>
<feature type="coiled-coil region" evidence="1">
    <location>
        <begin position="486"/>
        <end position="513"/>
    </location>
</feature>
<feature type="domain" description="EH" evidence="3">
    <location>
        <begin position="320"/>
        <end position="409"/>
    </location>
</feature>
<gene>
    <name evidence="5" type="ORF">KASA_0L00407G</name>
</gene>
<dbReference type="InterPro" id="IPR002048">
    <property type="entry name" value="EF_hand_dom"/>
</dbReference>
<feature type="domain" description="EH" evidence="3">
    <location>
        <begin position="160"/>
        <end position="253"/>
    </location>
</feature>
<dbReference type="CDD" id="cd00052">
    <property type="entry name" value="EH"/>
    <property type="match status" value="2"/>
</dbReference>
<dbReference type="InterPro" id="IPR011992">
    <property type="entry name" value="EF-hand-dom_pair"/>
</dbReference>
<dbReference type="PROSITE" id="PS50222">
    <property type="entry name" value="EF_HAND_2"/>
    <property type="match status" value="3"/>
</dbReference>
<dbReference type="SMART" id="SM00054">
    <property type="entry name" value="EFh"/>
    <property type="match status" value="3"/>
</dbReference>
<feature type="domain" description="EF-hand" evidence="4">
    <location>
        <begin position="353"/>
        <end position="388"/>
    </location>
</feature>
<keyword evidence="6" id="KW-1185">Reference proteome</keyword>
<feature type="compositionally biased region" description="Acidic residues" evidence="2">
    <location>
        <begin position="793"/>
        <end position="807"/>
    </location>
</feature>
<dbReference type="SUPFAM" id="SSF47473">
    <property type="entry name" value="EF-hand"/>
    <property type="match status" value="2"/>
</dbReference>
<feature type="region of interest" description="Disordered" evidence="2">
    <location>
        <begin position="400"/>
        <end position="464"/>
    </location>
</feature>
<dbReference type="PROSITE" id="PS50031">
    <property type="entry name" value="EH"/>
    <property type="match status" value="3"/>
</dbReference>
<evidence type="ECO:0000259" key="4">
    <source>
        <dbReference type="PROSITE" id="PS50222"/>
    </source>
</evidence>
<feature type="region of interest" description="Disordered" evidence="2">
    <location>
        <begin position="783"/>
        <end position="859"/>
    </location>
</feature>
<evidence type="ECO:0000256" key="1">
    <source>
        <dbReference type="SAM" id="Coils"/>
    </source>
</evidence>
<feature type="coiled-coil region" evidence="1">
    <location>
        <begin position="647"/>
        <end position="712"/>
    </location>
</feature>
<dbReference type="SUPFAM" id="SSF57997">
    <property type="entry name" value="Tropomyosin"/>
    <property type="match status" value="1"/>
</dbReference>
<organism evidence="5 6">
    <name type="scientific">Maudiozyma saulgeensis</name>
    <dbReference type="NCBI Taxonomy" id="1789683"/>
    <lineage>
        <taxon>Eukaryota</taxon>
        <taxon>Fungi</taxon>
        <taxon>Dikarya</taxon>
        <taxon>Ascomycota</taxon>
        <taxon>Saccharomycotina</taxon>
        <taxon>Saccharomycetes</taxon>
        <taxon>Saccharomycetales</taxon>
        <taxon>Saccharomycetaceae</taxon>
        <taxon>Maudiozyma</taxon>
    </lineage>
</organism>
<dbReference type="GO" id="GO:0006897">
    <property type="term" value="P:endocytosis"/>
    <property type="evidence" value="ECO:0007669"/>
    <property type="project" value="TreeGrafter"/>
</dbReference>
<sequence length="859" mass="95876">MSGIFFKTPLTDEELTEFTQLFNSLDIRHKSTVNFVQVQALLSKTGLPSETIISIWNLVDTHHTQQLDFKQFAALLRAIGKKQHYPLVPIDTNLFEVPSPKIILSKEANTTITSTPALSPDIITHHHHQSTSSTTKNMNNDNIISDPAQSVEMPPLTPNDLSKFSQLFDRACKGPDNVLSGNDAKQIFVKAKLSNKVLGAIWYLCDNGTKGYLTKEEFIMAMHLIDLRLSKHGSMDPLPRKLSEEVWDSVNLGSIKTAPPKPPTSSQAMAAPQQNVNRNSVISSGNSAPKPPPHRASTLNNDVFAAFNGSPDDWTVSPQLKGQLEKMFDTLNTSNSEILTPDILVPVLTKSSLSKEDLADVWELADMDKKSALTKNEFVIAMFLIKKVKARTTLPQEIPPQLLDSLQRQPSQFDNQSIRSRTSTNTNPQPSQIQTPQTNKSIGQFQTPEMPSPKINSSHVPPGAPIQEAIRKQSVNQFPSTNQKEILETQANIKNLENKMTSAESELSESYKLEVNKGQELEPLKAKEAELTEKLGVITLGIEESTTKTTELEAQIEETNKNISSLEQELTTAEGNYHASEARLDELHATLQESSTKHEQMKSEIVNLQSMTASVNSQLALKQDEVRDVMISVDGTTKELDSNRITADNIQKEIDALDTRINLYLNKKKELDNYENVVKDQHEKLEKKYKELEKHSEKIKHFEQLLKEKESAYKTKLNDLDSNDRLTLKNEVANANNQDDSAILSEKIDHINLNLENNVSSLGANDATTEKIPDVPAEQVIENPLPIEKQESTETDNDPDEFQDTVEEIIPTPTEVEDIVNTPVADTKSSDYVEVPAEVSEEPFEQIESNDANEDDVTI</sequence>
<feature type="domain" description="EH" evidence="3">
    <location>
        <begin position="14"/>
        <end position="99"/>
    </location>
</feature>
<keyword evidence="1" id="KW-0175">Coiled coil</keyword>
<feature type="coiled-coil region" evidence="1">
    <location>
        <begin position="542"/>
        <end position="611"/>
    </location>
</feature>
<dbReference type="GO" id="GO:0005509">
    <property type="term" value="F:calcium ion binding"/>
    <property type="evidence" value="ECO:0007669"/>
    <property type="project" value="InterPro"/>
</dbReference>
<dbReference type="OrthoDB" id="4066006at2759"/>
<dbReference type="SMART" id="SM00027">
    <property type="entry name" value="EH"/>
    <property type="match status" value="3"/>
</dbReference>
<evidence type="ECO:0000313" key="5">
    <source>
        <dbReference type="EMBL" id="SMN21030.1"/>
    </source>
</evidence>
<feature type="domain" description="EF-hand" evidence="4">
    <location>
        <begin position="47"/>
        <end position="82"/>
    </location>
</feature>
<protein>
    <submittedName>
        <fullName evidence="5">Similar to Saccharomyces cerevisiae YBL047C EDE1 Key endocytic protein involved in a network of interactions with other endocytic proteins</fullName>
    </submittedName>
</protein>
<dbReference type="Gene3D" id="1.10.238.10">
    <property type="entry name" value="EF-hand"/>
    <property type="match status" value="3"/>
</dbReference>
<name>A0A1X7R6G8_9SACH</name>
<evidence type="ECO:0000256" key="2">
    <source>
        <dbReference type="SAM" id="MobiDB-lite"/>
    </source>
</evidence>
<dbReference type="GO" id="GO:0005886">
    <property type="term" value="C:plasma membrane"/>
    <property type="evidence" value="ECO:0007669"/>
    <property type="project" value="TreeGrafter"/>
</dbReference>
<dbReference type="PANTHER" id="PTHR11216">
    <property type="entry name" value="EH DOMAIN"/>
    <property type="match status" value="1"/>
</dbReference>
<feature type="compositionally biased region" description="Polar residues" evidence="2">
    <location>
        <begin position="404"/>
        <end position="459"/>
    </location>
</feature>
<dbReference type="Pfam" id="PF12763">
    <property type="entry name" value="EH"/>
    <property type="match status" value="3"/>
</dbReference>
<evidence type="ECO:0000313" key="6">
    <source>
        <dbReference type="Proteomes" id="UP000196158"/>
    </source>
</evidence>
<evidence type="ECO:0000259" key="3">
    <source>
        <dbReference type="PROSITE" id="PS50031"/>
    </source>
</evidence>
<proteinExistence type="predicted"/>
<reference evidence="5 6" key="1">
    <citation type="submission" date="2017-04" db="EMBL/GenBank/DDBJ databases">
        <authorList>
            <person name="Afonso C.L."/>
            <person name="Miller P.J."/>
            <person name="Scott M.A."/>
            <person name="Spackman E."/>
            <person name="Goraichik I."/>
            <person name="Dimitrov K.M."/>
            <person name="Suarez D.L."/>
            <person name="Swayne D.E."/>
        </authorList>
    </citation>
    <scope>NUCLEOTIDE SEQUENCE [LARGE SCALE GENOMIC DNA]</scope>
</reference>
<dbReference type="Proteomes" id="UP000196158">
    <property type="component" value="Unassembled WGS sequence"/>
</dbReference>
<dbReference type="EMBL" id="FXLY01000007">
    <property type="protein sequence ID" value="SMN21030.1"/>
    <property type="molecule type" value="Genomic_DNA"/>
</dbReference>
<dbReference type="GO" id="GO:0005737">
    <property type="term" value="C:cytoplasm"/>
    <property type="evidence" value="ECO:0007669"/>
    <property type="project" value="TreeGrafter"/>
</dbReference>
<dbReference type="InterPro" id="IPR000261">
    <property type="entry name" value="EH_dom"/>
</dbReference>
<dbReference type="AlphaFoldDB" id="A0A1X7R6G8"/>
<accession>A0A1X7R6G8</accession>
<dbReference type="STRING" id="1789683.A0A1X7R6G8"/>
<dbReference type="GO" id="GO:0016197">
    <property type="term" value="P:endosomal transport"/>
    <property type="evidence" value="ECO:0007669"/>
    <property type="project" value="TreeGrafter"/>
</dbReference>